<dbReference type="OMA" id="WRYCYAL"/>
<dbReference type="STRING" id="4097.A0A1S3YGD6"/>
<name>A0A1S3YGD6_TOBAC</name>
<dbReference type="InterPro" id="IPR004158">
    <property type="entry name" value="DUF247_pln"/>
</dbReference>
<dbReference type="AlphaFoldDB" id="A0A1S3YGD6"/>
<organism evidence="1">
    <name type="scientific">Nicotiana tabacum</name>
    <name type="common">Common tobacco</name>
    <dbReference type="NCBI Taxonomy" id="4097"/>
    <lineage>
        <taxon>Eukaryota</taxon>
        <taxon>Viridiplantae</taxon>
        <taxon>Streptophyta</taxon>
        <taxon>Embryophyta</taxon>
        <taxon>Tracheophyta</taxon>
        <taxon>Spermatophyta</taxon>
        <taxon>Magnoliopsida</taxon>
        <taxon>eudicotyledons</taxon>
        <taxon>Gunneridae</taxon>
        <taxon>Pentapetalae</taxon>
        <taxon>asterids</taxon>
        <taxon>lamiids</taxon>
        <taxon>Solanales</taxon>
        <taxon>Solanaceae</taxon>
        <taxon>Nicotianoideae</taxon>
        <taxon>Nicotianeae</taxon>
        <taxon>Nicotiana</taxon>
    </lineage>
</organism>
<dbReference type="OrthoDB" id="1378449at2759"/>
<gene>
    <name evidence="1" type="primary">LOC107775991</name>
</gene>
<sequence length="441" mass="51371">MSQEKMKEEDISYTNIKTKDHVLLDIVQEEEDLVQSIGEKMKNISSFHCINRVPLEIKKGSENSYSPKLVSIGPFHHGVDTLKNMEEQKWCYLNTLVSRKPINTQPILENCVKALRDLEEKARKCYGENTIDQIGSNEFVQMMLLDCGFLIELFIKLALKGYRRRDDIFFSNYEMFFRLRCDLILLENQIPFFVLHQIFHLVPIPKECNYSLIQLALLFFRKLIPGEGLITIEKFGPKVHHLLDLVHQCYLPTIPQIQPNGVQKHLHNVLHLHAVGIKFKKAISESVMNVRFTKDKVLEIPTLKIHNYSEILFRNLMALEHFGSTSMRVRYLASDVRTTVSTTTLLAHSNIGSKHVMSYVYLMKSLVRSAKDASHLIQREILDSSLYNDEEIFQLFHKLHVEFDVKDFYYSGLCEKVNGYKKKTMWKVCCQKLSNVYEKTS</sequence>
<accession>A0A1S3YGD6</accession>
<protein>
    <submittedName>
        <fullName evidence="1">UPF0481 protein At3g47200-like</fullName>
    </submittedName>
</protein>
<reference evidence="1" key="1">
    <citation type="submission" date="2025-08" db="UniProtKB">
        <authorList>
            <consortium name="RefSeq"/>
        </authorList>
    </citation>
    <scope>IDENTIFICATION</scope>
</reference>
<evidence type="ECO:0000313" key="1">
    <source>
        <dbReference type="RefSeq" id="XP_016451284.1"/>
    </source>
</evidence>
<dbReference type="KEGG" id="nta:107775991"/>
<proteinExistence type="predicted"/>
<dbReference type="PANTHER" id="PTHR31170:SF25">
    <property type="entry name" value="BNAA09G04570D PROTEIN"/>
    <property type="match status" value="1"/>
</dbReference>
<dbReference type="PANTHER" id="PTHR31170">
    <property type="entry name" value="BNAC04G53230D PROTEIN"/>
    <property type="match status" value="1"/>
</dbReference>
<dbReference type="PaxDb" id="4097-A0A1S3YGD6"/>
<dbReference type="Pfam" id="PF03140">
    <property type="entry name" value="DUF247"/>
    <property type="match status" value="1"/>
</dbReference>
<dbReference type="RefSeq" id="XP_016451284.1">
    <property type="nucleotide sequence ID" value="XM_016595798.1"/>
</dbReference>